<reference evidence="1 2" key="1">
    <citation type="journal article" date="2015" name="Genome Announc.">
        <title>Complete Genome Sequence of Corynebacterium kutscheri DSM 20755, a Corynebacterial Type Strain with Remarkably Low G+C Content of Chromosomal DNA.</title>
        <authorList>
            <person name="Ruckert C."/>
            <person name="Albersmeier A."/>
            <person name="Winkler A."/>
            <person name="Tauch A."/>
        </authorList>
    </citation>
    <scope>NUCLEOTIDE SEQUENCE [LARGE SCALE GENOMIC DNA]</scope>
    <source>
        <strain evidence="1 2">DSM 20755</strain>
    </source>
</reference>
<dbReference type="HOGENOM" id="CLU_2080823_0_0_11"/>
<gene>
    <name evidence="1" type="ORF">UL82_02400</name>
</gene>
<organism evidence="1 2">
    <name type="scientific">Corynebacterium kutscheri</name>
    <dbReference type="NCBI Taxonomy" id="35755"/>
    <lineage>
        <taxon>Bacteria</taxon>
        <taxon>Bacillati</taxon>
        <taxon>Actinomycetota</taxon>
        <taxon>Actinomycetes</taxon>
        <taxon>Mycobacteriales</taxon>
        <taxon>Corynebacteriaceae</taxon>
        <taxon>Corynebacterium</taxon>
    </lineage>
</organism>
<sequence>MGAWDDRILNEDINVDFLDDLLDREDSEIIEAIHDACVAATSGGRLSTEEERNGLAAATVVAIWAGAPFSGGEIVENYPFIRELIGEGDEELREKAAELLENAEIEEDLDAYLEVLS</sequence>
<evidence type="ECO:0000313" key="2">
    <source>
        <dbReference type="Proteomes" id="UP000033457"/>
    </source>
</evidence>
<dbReference type="OrthoDB" id="4427749at2"/>
<evidence type="ECO:0008006" key="3">
    <source>
        <dbReference type="Google" id="ProtNLM"/>
    </source>
</evidence>
<evidence type="ECO:0000313" key="1">
    <source>
        <dbReference type="EMBL" id="AKE40705.1"/>
    </source>
</evidence>
<dbReference type="InterPro" id="IPR025355">
    <property type="entry name" value="DUF4259"/>
</dbReference>
<protein>
    <recommendedName>
        <fullName evidence="3">DUF4259 domain-containing protein</fullName>
    </recommendedName>
</protein>
<dbReference type="KEGG" id="cku:UL82_02400"/>
<keyword evidence="2" id="KW-1185">Reference proteome</keyword>
<dbReference type="STRING" id="35755.UL82_02400"/>
<dbReference type="Pfam" id="PF14078">
    <property type="entry name" value="DUF4259"/>
    <property type="match status" value="1"/>
</dbReference>
<dbReference type="AlphaFoldDB" id="A0A0F6QZG4"/>
<name>A0A0F6QZG4_9CORY</name>
<proteinExistence type="predicted"/>
<dbReference type="Proteomes" id="UP000033457">
    <property type="component" value="Chromosome"/>
</dbReference>
<dbReference type="RefSeq" id="WP_046438824.1">
    <property type="nucleotide sequence ID" value="NZ_CP011312.1"/>
</dbReference>
<accession>A0A0F6QZG4</accession>
<dbReference type="EMBL" id="CP011312">
    <property type="protein sequence ID" value="AKE40705.1"/>
    <property type="molecule type" value="Genomic_DNA"/>
</dbReference>